<protein>
    <submittedName>
        <fullName evidence="1">Uncharacterized protein</fullName>
    </submittedName>
</protein>
<dbReference type="Proteomes" id="UP000253834">
    <property type="component" value="Chromosome"/>
</dbReference>
<evidence type="ECO:0000313" key="1">
    <source>
        <dbReference type="EMBL" id="AXI29348.1"/>
    </source>
</evidence>
<reference evidence="1 2" key="1">
    <citation type="submission" date="2017-07" db="EMBL/GenBank/DDBJ databases">
        <title>Isolation and development of strain Bacillus megaterium SR7 for enhanced growth and metabolite production under supercritical carbon dioxide.</title>
        <authorList>
            <person name="Freedman A.J.E."/>
            <person name="Peet K.C."/>
            <person name="Boock J.T."/>
            <person name="Penn K."/>
            <person name="Prather K.L.J."/>
            <person name="Thompson J.R."/>
        </authorList>
    </citation>
    <scope>NUCLEOTIDE SEQUENCE [LARGE SCALE GENOMIC DNA]</scope>
    <source>
        <strain evidence="1 2">SR7</strain>
    </source>
</reference>
<name>A0AA86IH36_PRIMG</name>
<proteinExistence type="predicted"/>
<dbReference type="RefSeq" id="WP_114895389.1">
    <property type="nucleotide sequence ID" value="NZ_CP022674.1"/>
</dbReference>
<evidence type="ECO:0000313" key="2">
    <source>
        <dbReference type="Proteomes" id="UP000253834"/>
    </source>
</evidence>
<sequence>MNKETRKQRIEELKKKNLKKQLEEKFKCICASITDFEFLKSKEIELRFQNVYSSDQEPQIRFRHNLNRIMEEMSFLQEEFGAYRNEYILLDQKEILPSYRLKLRSEDFWNNLNLIADFLNLEDESSLFLFTLLGYKKNFGIFIYEDEYGLDHILFWKENF</sequence>
<accession>A0AA86IH36</accession>
<dbReference type="AlphaFoldDB" id="A0AA86IH36"/>
<dbReference type="EMBL" id="CP022674">
    <property type="protein sequence ID" value="AXI29348.1"/>
    <property type="molecule type" value="Genomic_DNA"/>
</dbReference>
<organism evidence="1 2">
    <name type="scientific">Priestia megaterium</name>
    <name type="common">Bacillus megaterium</name>
    <dbReference type="NCBI Taxonomy" id="1404"/>
    <lineage>
        <taxon>Bacteria</taxon>
        <taxon>Bacillati</taxon>
        <taxon>Bacillota</taxon>
        <taxon>Bacilli</taxon>
        <taxon>Bacillales</taxon>
        <taxon>Bacillaceae</taxon>
        <taxon>Priestia</taxon>
    </lineage>
</organism>
<gene>
    <name evidence="1" type="ORF">CIB87_10115</name>
</gene>